<dbReference type="EMBL" id="JAACFV010000045">
    <property type="protein sequence ID" value="KAF7509132.1"/>
    <property type="molecule type" value="Genomic_DNA"/>
</dbReference>
<evidence type="ECO:0000256" key="1">
    <source>
        <dbReference type="SAM" id="MobiDB-lite"/>
    </source>
</evidence>
<evidence type="ECO:0000313" key="2">
    <source>
        <dbReference type="EMBL" id="KAF7509132.1"/>
    </source>
</evidence>
<keyword evidence="3" id="KW-1185">Reference proteome</keyword>
<gene>
    <name evidence="2" type="ORF">GJ744_008359</name>
</gene>
<accession>A0A8H7AJK3</accession>
<feature type="compositionally biased region" description="Basic and acidic residues" evidence="1">
    <location>
        <begin position="39"/>
        <end position="59"/>
    </location>
</feature>
<evidence type="ECO:0000313" key="3">
    <source>
        <dbReference type="Proteomes" id="UP000606974"/>
    </source>
</evidence>
<protein>
    <submittedName>
        <fullName evidence="2">Uncharacterized protein</fullName>
    </submittedName>
</protein>
<dbReference type="Proteomes" id="UP000606974">
    <property type="component" value="Unassembled WGS sequence"/>
</dbReference>
<sequence length="59" mass="6831">MPICLANYYDVLELSTSHPRVPSPTSHLSHVRVFLLQPETRDRPYRKGKRDPEPKMGNV</sequence>
<feature type="region of interest" description="Disordered" evidence="1">
    <location>
        <begin position="38"/>
        <end position="59"/>
    </location>
</feature>
<comment type="caution">
    <text evidence="2">The sequence shown here is derived from an EMBL/GenBank/DDBJ whole genome shotgun (WGS) entry which is preliminary data.</text>
</comment>
<name>A0A8H7AJK3_9EURO</name>
<dbReference type="AlphaFoldDB" id="A0A8H7AJK3"/>
<organism evidence="2 3">
    <name type="scientific">Endocarpon pusillum</name>
    <dbReference type="NCBI Taxonomy" id="364733"/>
    <lineage>
        <taxon>Eukaryota</taxon>
        <taxon>Fungi</taxon>
        <taxon>Dikarya</taxon>
        <taxon>Ascomycota</taxon>
        <taxon>Pezizomycotina</taxon>
        <taxon>Eurotiomycetes</taxon>
        <taxon>Chaetothyriomycetidae</taxon>
        <taxon>Verrucariales</taxon>
        <taxon>Verrucariaceae</taxon>
        <taxon>Endocarpon</taxon>
    </lineage>
</organism>
<proteinExistence type="predicted"/>
<reference evidence="2" key="1">
    <citation type="submission" date="2020-02" db="EMBL/GenBank/DDBJ databases">
        <authorList>
            <person name="Palmer J.M."/>
        </authorList>
    </citation>
    <scope>NUCLEOTIDE SEQUENCE</scope>
    <source>
        <strain evidence="2">EPUS1.4</strain>
        <tissue evidence="2">Thallus</tissue>
    </source>
</reference>